<evidence type="ECO:0000256" key="1">
    <source>
        <dbReference type="ARBA" id="ARBA00004651"/>
    </source>
</evidence>
<keyword evidence="5" id="KW-0517">Myogenesis</keyword>
<evidence type="ECO:0000256" key="7">
    <source>
        <dbReference type="ARBA" id="ARBA00022729"/>
    </source>
</evidence>
<name>A0ABQ8MKY6_LABRO</name>
<accession>A0ABQ8MKY6</accession>
<dbReference type="Gene3D" id="1.20.140.150">
    <property type="match status" value="1"/>
</dbReference>
<feature type="transmembrane region" description="Helical" evidence="11">
    <location>
        <begin position="132"/>
        <end position="156"/>
    </location>
</feature>
<organism evidence="12 13">
    <name type="scientific">Labeo rohita</name>
    <name type="common">Indian major carp</name>
    <name type="synonym">Cyprinus rohita</name>
    <dbReference type="NCBI Taxonomy" id="84645"/>
    <lineage>
        <taxon>Eukaryota</taxon>
        <taxon>Metazoa</taxon>
        <taxon>Chordata</taxon>
        <taxon>Craniata</taxon>
        <taxon>Vertebrata</taxon>
        <taxon>Euteleostomi</taxon>
        <taxon>Actinopterygii</taxon>
        <taxon>Neopterygii</taxon>
        <taxon>Teleostei</taxon>
        <taxon>Ostariophysi</taxon>
        <taxon>Cypriniformes</taxon>
        <taxon>Cyprinidae</taxon>
        <taxon>Labeoninae</taxon>
        <taxon>Labeonini</taxon>
        <taxon>Labeo</taxon>
    </lineage>
</organism>
<comment type="caution">
    <text evidence="12">The sequence shown here is derived from an EMBL/GenBank/DDBJ whole genome shotgun (WGS) entry which is preliminary data.</text>
</comment>
<evidence type="ECO:0000256" key="6">
    <source>
        <dbReference type="ARBA" id="ARBA00022692"/>
    </source>
</evidence>
<feature type="transmembrane region" description="Helical" evidence="11">
    <location>
        <begin position="221"/>
        <end position="245"/>
    </location>
</feature>
<gene>
    <name evidence="12" type="ORF">H4Q32_011889</name>
</gene>
<evidence type="ECO:0000256" key="9">
    <source>
        <dbReference type="ARBA" id="ARBA00023136"/>
    </source>
</evidence>
<evidence type="ECO:0000256" key="11">
    <source>
        <dbReference type="SAM" id="Phobius"/>
    </source>
</evidence>
<keyword evidence="10" id="KW-0325">Glycoprotein</keyword>
<keyword evidence="8 11" id="KW-1133">Transmembrane helix</keyword>
<keyword evidence="4" id="KW-1003">Cell membrane</keyword>
<keyword evidence="7" id="KW-0732">Signal</keyword>
<keyword evidence="6 11" id="KW-0812">Transmembrane</keyword>
<evidence type="ECO:0000256" key="3">
    <source>
        <dbReference type="ARBA" id="ARBA00014600"/>
    </source>
</evidence>
<dbReference type="InterPro" id="IPR026763">
    <property type="entry name" value="TMEM182"/>
</dbReference>
<reference evidence="12 13" key="1">
    <citation type="submission" date="2022-01" db="EMBL/GenBank/DDBJ databases">
        <title>A high-quality chromosome-level genome assembly of rohu carp, Labeo rohita.</title>
        <authorList>
            <person name="Arick M.A. II"/>
            <person name="Hsu C.-Y."/>
            <person name="Magbanua Z."/>
            <person name="Pechanova O."/>
            <person name="Grover C."/>
            <person name="Miller E."/>
            <person name="Thrash A."/>
            <person name="Ezzel L."/>
            <person name="Alam S."/>
            <person name="Benzie J."/>
            <person name="Hamilton M."/>
            <person name="Karsi A."/>
            <person name="Lawrence M.L."/>
            <person name="Peterson D.G."/>
        </authorList>
    </citation>
    <scope>NUCLEOTIDE SEQUENCE [LARGE SCALE GENOMIC DNA]</scope>
    <source>
        <strain evidence="13">BAU-BD-2019</strain>
        <tissue evidence="12">Blood</tissue>
    </source>
</reference>
<feature type="transmembrane region" description="Helical" evidence="11">
    <location>
        <begin position="168"/>
        <end position="190"/>
    </location>
</feature>
<dbReference type="Proteomes" id="UP000830375">
    <property type="component" value="Unassembled WGS sequence"/>
</dbReference>
<dbReference type="EMBL" id="JACTAM010000006">
    <property type="protein sequence ID" value="KAI2663375.1"/>
    <property type="molecule type" value="Genomic_DNA"/>
</dbReference>
<comment type="similarity">
    <text evidence="2">Belongs to the TMEM182 family.</text>
</comment>
<keyword evidence="9 11" id="KW-0472">Membrane</keyword>
<dbReference type="PANTHER" id="PTHR32012:SF0">
    <property type="entry name" value="TRANSMEMBRANE PROTEIN 182"/>
    <property type="match status" value="1"/>
</dbReference>
<protein>
    <recommendedName>
        <fullName evidence="3">Transmembrane protein 182</fullName>
    </recommendedName>
</protein>
<evidence type="ECO:0000313" key="13">
    <source>
        <dbReference type="Proteomes" id="UP000830375"/>
    </source>
</evidence>
<evidence type="ECO:0000256" key="8">
    <source>
        <dbReference type="ARBA" id="ARBA00022989"/>
    </source>
</evidence>
<dbReference type="Pfam" id="PF13903">
    <property type="entry name" value="Claudin_2"/>
    <property type="match status" value="1"/>
</dbReference>
<evidence type="ECO:0000313" key="12">
    <source>
        <dbReference type="EMBL" id="KAI2663375.1"/>
    </source>
</evidence>
<evidence type="ECO:0000256" key="5">
    <source>
        <dbReference type="ARBA" id="ARBA00022541"/>
    </source>
</evidence>
<sequence>MRLVVLQFLAGFFGALSSVFLLGSLGSDYWLMASESCGDAAHFKLWRVTKDIAQAQPDSSNQAENSLLFYHEGLFWRCSYHRGSSKEQDGILAFLITNQPSQKVCVPAYLSHAPVSGLPNSVLTSDSATVQRAFWCVIFVLGVILVMIGGFVTICATPGTSHRLYETGGAFFITGGILIMSVVMLFAVWVQVSDSLERYGLQRRRLVCPSLQLSVHYGPSFMLAPTAAFLCLLTGLLLLLIPSILKAVTLWKKRSPQGTMGLIQKLIPDS</sequence>
<keyword evidence="13" id="KW-1185">Reference proteome</keyword>
<dbReference type="PANTHER" id="PTHR32012">
    <property type="entry name" value="TRANSMEMBRANE PROTEIN 182-RELATED"/>
    <property type="match status" value="1"/>
</dbReference>
<evidence type="ECO:0000256" key="10">
    <source>
        <dbReference type="ARBA" id="ARBA00023180"/>
    </source>
</evidence>
<comment type="subcellular location">
    <subcellularLocation>
        <location evidence="1">Cell membrane</location>
        <topology evidence="1">Multi-pass membrane protein</topology>
    </subcellularLocation>
</comment>
<evidence type="ECO:0000256" key="4">
    <source>
        <dbReference type="ARBA" id="ARBA00022475"/>
    </source>
</evidence>
<proteinExistence type="inferred from homology"/>
<dbReference type="InterPro" id="IPR004031">
    <property type="entry name" value="PMP22/EMP/MP20/Claudin"/>
</dbReference>
<evidence type="ECO:0000256" key="2">
    <source>
        <dbReference type="ARBA" id="ARBA00006418"/>
    </source>
</evidence>